<dbReference type="Proteomes" id="UP000774570">
    <property type="component" value="Unassembled WGS sequence"/>
</dbReference>
<gene>
    <name evidence="4" type="ORF">K1Y72_04465</name>
</gene>
<sequence>MSICRYRLTAGGGAAALVLAAAAPAAAGAPSPTPAPAAVGKASPKTVFRSAVGAPAALAPGVTHPEVWWTFETGRNRLYALGQDGRVAGTYTLPAAARLSALAVVKGTDGKGTLVFGDMEGTKDALTLYRAPEPARLGTGTVAARAYRVGYPDGAHNGGVLMADPAEGRVYAVTHGSSAAGVYALPAALGRNLDNRMTKIRRLTFGVLGGAFTGDGRVVLRTSADVRILGDVRDRVTHVLRVPGQAAVWGSGFGLSADGRRALLADGGARPRVRSVALPGAPAERPQSGASQPIAERTAGDTEPLPAESGLPGGLLGTGALCGLLLLGVLGLVAYLRGRRQRG</sequence>
<evidence type="ECO:0000256" key="3">
    <source>
        <dbReference type="SAM" id="SignalP"/>
    </source>
</evidence>
<feature type="transmembrane region" description="Helical" evidence="2">
    <location>
        <begin position="314"/>
        <end position="336"/>
    </location>
</feature>
<keyword evidence="2" id="KW-0472">Membrane</keyword>
<feature type="chain" id="PRO_5046229758" description="Esterase-like activity of phytase family protein" evidence="3">
    <location>
        <begin position="28"/>
        <end position="343"/>
    </location>
</feature>
<organism evidence="4 5">
    <name type="scientific">Actinomadura parmotrematis</name>
    <dbReference type="NCBI Taxonomy" id="2864039"/>
    <lineage>
        <taxon>Bacteria</taxon>
        <taxon>Bacillati</taxon>
        <taxon>Actinomycetota</taxon>
        <taxon>Actinomycetes</taxon>
        <taxon>Streptosporangiales</taxon>
        <taxon>Thermomonosporaceae</taxon>
        <taxon>Actinomadura</taxon>
    </lineage>
</organism>
<evidence type="ECO:0000256" key="1">
    <source>
        <dbReference type="SAM" id="MobiDB-lite"/>
    </source>
</evidence>
<keyword evidence="5" id="KW-1185">Reference proteome</keyword>
<evidence type="ECO:0008006" key="6">
    <source>
        <dbReference type="Google" id="ProtNLM"/>
    </source>
</evidence>
<keyword evidence="2" id="KW-1133">Transmembrane helix</keyword>
<keyword evidence="2" id="KW-0812">Transmembrane</keyword>
<protein>
    <recommendedName>
        <fullName evidence="6">Esterase-like activity of phytase family protein</fullName>
    </recommendedName>
</protein>
<dbReference type="EMBL" id="JAIBOA010000002">
    <property type="protein sequence ID" value="MBW8481614.1"/>
    <property type="molecule type" value="Genomic_DNA"/>
</dbReference>
<accession>A0ABS7FPB1</accession>
<proteinExistence type="predicted"/>
<feature type="region of interest" description="Disordered" evidence="1">
    <location>
        <begin position="278"/>
        <end position="310"/>
    </location>
</feature>
<evidence type="ECO:0000256" key="2">
    <source>
        <dbReference type="SAM" id="Phobius"/>
    </source>
</evidence>
<keyword evidence="3" id="KW-0732">Signal</keyword>
<comment type="caution">
    <text evidence="4">The sequence shown here is derived from an EMBL/GenBank/DDBJ whole genome shotgun (WGS) entry which is preliminary data.</text>
</comment>
<name>A0ABS7FPB1_9ACTN</name>
<evidence type="ECO:0000313" key="4">
    <source>
        <dbReference type="EMBL" id="MBW8481614.1"/>
    </source>
</evidence>
<evidence type="ECO:0000313" key="5">
    <source>
        <dbReference type="Proteomes" id="UP000774570"/>
    </source>
</evidence>
<reference evidence="4 5" key="1">
    <citation type="submission" date="2021-07" db="EMBL/GenBank/DDBJ databases">
        <title>Actinomadura sp. PM05-2 isolated from lichen.</title>
        <authorList>
            <person name="Somphong A."/>
            <person name="Phongsopitanun W."/>
            <person name="Tanasupawat S."/>
            <person name="Peongsungnone V."/>
        </authorList>
    </citation>
    <scope>NUCLEOTIDE SEQUENCE [LARGE SCALE GENOMIC DNA]</scope>
    <source>
        <strain evidence="4 5">PM05-2</strain>
    </source>
</reference>
<feature type="signal peptide" evidence="3">
    <location>
        <begin position="1"/>
        <end position="27"/>
    </location>
</feature>
<dbReference type="RefSeq" id="WP_220163443.1">
    <property type="nucleotide sequence ID" value="NZ_JAIBOA010000002.1"/>
</dbReference>